<name>A0A6I3IAI8_9MICO</name>
<dbReference type="Gene3D" id="3.40.630.30">
    <property type="match status" value="1"/>
</dbReference>
<dbReference type="EMBL" id="WLVL01000016">
    <property type="protein sequence ID" value="MTB70912.1"/>
    <property type="molecule type" value="Genomic_DNA"/>
</dbReference>
<evidence type="ECO:0000259" key="4">
    <source>
        <dbReference type="PROSITE" id="PS51186"/>
    </source>
</evidence>
<dbReference type="Pfam" id="PF13302">
    <property type="entry name" value="Acetyltransf_3"/>
    <property type="match status" value="1"/>
</dbReference>
<sequence length="200" mass="22547">MAAWPVRLEATLPDGGALVLRGLRRRDRTQWLELRRTSWDWLKEWEPTFPHAGQQPKPFPEYIRHQAREARAGRQLPFAVEVDGRLCGAVNLSQIMEGALWGATAGYWCAPTHAGRGIVPLALATACDYAVGKRGLHRIEVNIRPDNTKSLAVVRKLGFRDEGLRERYLHIDGAWRDHRTFALTSEDLGGGTFADRLTRA</sequence>
<keyword evidence="2" id="KW-0012">Acyltransferase</keyword>
<keyword evidence="1 5" id="KW-0808">Transferase</keyword>
<dbReference type="AlphaFoldDB" id="A0A6I3IAI8"/>
<dbReference type="PROSITE" id="PS51186">
    <property type="entry name" value="GNAT"/>
    <property type="match status" value="1"/>
</dbReference>
<evidence type="ECO:0000313" key="5">
    <source>
        <dbReference type="EMBL" id="MTB70912.1"/>
    </source>
</evidence>
<evidence type="ECO:0000256" key="3">
    <source>
        <dbReference type="ARBA" id="ARBA00038502"/>
    </source>
</evidence>
<dbReference type="PANTHER" id="PTHR43792:SF8">
    <property type="entry name" value="[RIBOSOMAL PROTEIN US5]-ALANINE N-ACETYLTRANSFERASE"/>
    <property type="match status" value="1"/>
</dbReference>
<evidence type="ECO:0000313" key="6">
    <source>
        <dbReference type="Proteomes" id="UP000431092"/>
    </source>
</evidence>
<accession>A0A6I3IAI8</accession>
<dbReference type="GO" id="GO:0008999">
    <property type="term" value="F:protein-N-terminal-alanine acetyltransferase activity"/>
    <property type="evidence" value="ECO:0007669"/>
    <property type="project" value="TreeGrafter"/>
</dbReference>
<dbReference type="SUPFAM" id="SSF55729">
    <property type="entry name" value="Acyl-CoA N-acyltransferases (Nat)"/>
    <property type="match status" value="1"/>
</dbReference>
<protein>
    <submittedName>
        <fullName evidence="5">GNAT family N-acetyltransferase</fullName>
    </submittedName>
</protein>
<reference evidence="5 6" key="1">
    <citation type="submission" date="2019-11" db="EMBL/GenBank/DDBJ databases">
        <title>Whole genome sequencing identifies a novel species of the genus Arsenicicoccus isolated from human blood.</title>
        <authorList>
            <person name="Jeong J.H."/>
            <person name="Kweon O.J."/>
            <person name="Kim H.R."/>
            <person name="Kim T.-H."/>
            <person name="Ha S.-M."/>
            <person name="Lee M.-K."/>
        </authorList>
    </citation>
    <scope>NUCLEOTIDE SEQUENCE [LARGE SCALE GENOMIC DNA]</scope>
    <source>
        <strain evidence="5 6">MKL-02</strain>
    </source>
</reference>
<dbReference type="InterPro" id="IPR051531">
    <property type="entry name" value="N-acetyltransferase"/>
</dbReference>
<gene>
    <name evidence="5" type="ORF">GGG17_02775</name>
</gene>
<comment type="caution">
    <text evidence="5">The sequence shown here is derived from an EMBL/GenBank/DDBJ whole genome shotgun (WGS) entry which is preliminary data.</text>
</comment>
<dbReference type="RefSeq" id="WP_154592272.1">
    <property type="nucleotide sequence ID" value="NZ_WLVL01000016.1"/>
</dbReference>
<dbReference type="InterPro" id="IPR000182">
    <property type="entry name" value="GNAT_dom"/>
</dbReference>
<feature type="domain" description="N-acetyltransferase" evidence="4">
    <location>
        <begin position="18"/>
        <end position="182"/>
    </location>
</feature>
<evidence type="ECO:0000256" key="1">
    <source>
        <dbReference type="ARBA" id="ARBA00022679"/>
    </source>
</evidence>
<dbReference type="PANTHER" id="PTHR43792">
    <property type="entry name" value="GNAT FAMILY, PUTATIVE (AFU_ORTHOLOGUE AFUA_3G00765)-RELATED-RELATED"/>
    <property type="match status" value="1"/>
</dbReference>
<dbReference type="GO" id="GO:0005737">
    <property type="term" value="C:cytoplasm"/>
    <property type="evidence" value="ECO:0007669"/>
    <property type="project" value="TreeGrafter"/>
</dbReference>
<evidence type="ECO:0000256" key="2">
    <source>
        <dbReference type="ARBA" id="ARBA00023315"/>
    </source>
</evidence>
<dbReference type="Proteomes" id="UP000431092">
    <property type="component" value="Unassembled WGS sequence"/>
</dbReference>
<dbReference type="InterPro" id="IPR016181">
    <property type="entry name" value="Acyl_CoA_acyltransferase"/>
</dbReference>
<organism evidence="5 6">
    <name type="scientific">Arsenicicoccus cauae</name>
    <dbReference type="NCBI Taxonomy" id="2663847"/>
    <lineage>
        <taxon>Bacteria</taxon>
        <taxon>Bacillati</taxon>
        <taxon>Actinomycetota</taxon>
        <taxon>Actinomycetes</taxon>
        <taxon>Micrococcales</taxon>
        <taxon>Intrasporangiaceae</taxon>
        <taxon>Arsenicicoccus</taxon>
    </lineage>
</organism>
<proteinExistence type="inferred from homology"/>
<comment type="similarity">
    <text evidence="3">Belongs to the acetyltransferase family. RimJ subfamily.</text>
</comment>
<keyword evidence="6" id="KW-1185">Reference proteome</keyword>